<dbReference type="AlphaFoldDB" id="A0A430B4Q2"/>
<dbReference type="CDD" id="cd04301">
    <property type="entry name" value="NAT_SF"/>
    <property type="match status" value="1"/>
</dbReference>
<dbReference type="RefSeq" id="WP_126793041.1">
    <property type="nucleotide sequence ID" value="NZ_CP060720.1"/>
</dbReference>
<dbReference type="PROSITE" id="PS51186">
    <property type="entry name" value="GNAT"/>
    <property type="match status" value="1"/>
</dbReference>
<dbReference type="SUPFAM" id="SSF55729">
    <property type="entry name" value="Acyl-CoA N-acyltransferases (Nat)"/>
    <property type="match status" value="1"/>
</dbReference>
<name>A0A430B4Q2_9ENTE</name>
<evidence type="ECO:0000313" key="3">
    <source>
        <dbReference type="Proteomes" id="UP000288028"/>
    </source>
</evidence>
<dbReference type="EMBL" id="NGKB01000005">
    <property type="protein sequence ID" value="RSU15305.1"/>
    <property type="molecule type" value="Genomic_DNA"/>
</dbReference>
<proteinExistence type="predicted"/>
<sequence>MMTFRNLSETEFESIYYQYMVNDFPENELKDIETIQKSFQRGTYACVVMEEDGEIRAYACFSWVHPEVQILDYLAVVSDIRGKGYGSQLLDWLKENPKVKEIILESEDPDFSKDKIEKEIRTRRLSFYQKNGMKKRETSVVLGDVEFNIFTFDDSTLSEKELLKEMLMIYQQTSPNLQVIPY</sequence>
<dbReference type="GeneID" id="95580631"/>
<organism evidence="2 3">
    <name type="scientific">Vagococcus carniphilus</name>
    <dbReference type="NCBI Taxonomy" id="218144"/>
    <lineage>
        <taxon>Bacteria</taxon>
        <taxon>Bacillati</taxon>
        <taxon>Bacillota</taxon>
        <taxon>Bacilli</taxon>
        <taxon>Lactobacillales</taxon>
        <taxon>Enterococcaceae</taxon>
        <taxon>Vagococcus</taxon>
    </lineage>
</organism>
<protein>
    <recommendedName>
        <fullName evidence="1">N-acetyltransferase domain-containing protein</fullName>
    </recommendedName>
</protein>
<evidence type="ECO:0000313" key="2">
    <source>
        <dbReference type="EMBL" id="RSU15305.1"/>
    </source>
</evidence>
<comment type="caution">
    <text evidence="2">The sequence shown here is derived from an EMBL/GenBank/DDBJ whole genome shotgun (WGS) entry which is preliminary data.</text>
</comment>
<dbReference type="Proteomes" id="UP000288028">
    <property type="component" value="Unassembled WGS sequence"/>
</dbReference>
<dbReference type="InterPro" id="IPR016181">
    <property type="entry name" value="Acyl_CoA_acyltransferase"/>
</dbReference>
<dbReference type="InterPro" id="IPR000182">
    <property type="entry name" value="GNAT_dom"/>
</dbReference>
<accession>A0A430B4Q2</accession>
<reference evidence="2 3" key="1">
    <citation type="submission" date="2017-05" db="EMBL/GenBank/DDBJ databases">
        <title>Vagococcus spp. assemblies.</title>
        <authorList>
            <person name="Gulvik C.A."/>
        </authorList>
    </citation>
    <scope>NUCLEOTIDE SEQUENCE [LARGE SCALE GENOMIC DNA]</scope>
    <source>
        <strain evidence="2 3">SS1714</strain>
    </source>
</reference>
<evidence type="ECO:0000259" key="1">
    <source>
        <dbReference type="PROSITE" id="PS51186"/>
    </source>
</evidence>
<keyword evidence="3" id="KW-1185">Reference proteome</keyword>
<dbReference type="Pfam" id="PF13508">
    <property type="entry name" value="Acetyltransf_7"/>
    <property type="match status" value="1"/>
</dbReference>
<gene>
    <name evidence="2" type="ORF">CBF28_06155</name>
</gene>
<dbReference type="Gene3D" id="3.40.630.30">
    <property type="match status" value="1"/>
</dbReference>
<dbReference type="GO" id="GO:0016747">
    <property type="term" value="F:acyltransferase activity, transferring groups other than amino-acyl groups"/>
    <property type="evidence" value="ECO:0007669"/>
    <property type="project" value="InterPro"/>
</dbReference>
<feature type="domain" description="N-acetyltransferase" evidence="1">
    <location>
        <begin position="2"/>
        <end position="164"/>
    </location>
</feature>
<dbReference type="OrthoDB" id="9127144at2"/>